<dbReference type="CDD" id="cd03019">
    <property type="entry name" value="DsbA_DsbA"/>
    <property type="match status" value="1"/>
</dbReference>
<keyword evidence="4 7" id="KW-0574">Periplasm</keyword>
<evidence type="ECO:0000313" key="10">
    <source>
        <dbReference type="EMBL" id="NMQ19327.1"/>
    </source>
</evidence>
<evidence type="ECO:0000256" key="8">
    <source>
        <dbReference type="SAM" id="SignalP"/>
    </source>
</evidence>
<sequence length="210" mass="23505">MPNPFRRLLPIILACALPLAVAHAADPATPPFEEGKDYVRLSTPVPTDTPGKIEVIEMFWYGCPHCFDLEPSVREWLKHKPDNVAFVRIPVAFGASWELGARAYYAAEALGVLDRIHEPLFEAMHQHKLKDEDDLAAFFAEHGVDQDAFRKAYSSFQTETQLRRGNQLAQRYGVRGVPAVIVNGKYDVRSPRMFEVVDFLIVQEAAAPGG</sequence>
<dbReference type="Pfam" id="PF01323">
    <property type="entry name" value="DSBA"/>
    <property type="match status" value="1"/>
</dbReference>
<evidence type="ECO:0000256" key="1">
    <source>
        <dbReference type="ARBA" id="ARBA00004418"/>
    </source>
</evidence>
<keyword evidence="6" id="KW-0676">Redox-active center</keyword>
<dbReference type="PROSITE" id="PS51352">
    <property type="entry name" value="THIOREDOXIN_2"/>
    <property type="match status" value="1"/>
</dbReference>
<dbReference type="InterPro" id="IPR036249">
    <property type="entry name" value="Thioredoxin-like_sf"/>
</dbReference>
<accession>A0ABX1TIZ0</accession>
<evidence type="ECO:0000256" key="5">
    <source>
        <dbReference type="ARBA" id="ARBA00023157"/>
    </source>
</evidence>
<dbReference type="EMBL" id="SPMZ01000024">
    <property type="protein sequence ID" value="NMQ19327.1"/>
    <property type="molecule type" value="Genomic_DNA"/>
</dbReference>
<dbReference type="Gene3D" id="3.40.30.10">
    <property type="entry name" value="Glutaredoxin"/>
    <property type="match status" value="1"/>
</dbReference>
<evidence type="ECO:0000256" key="6">
    <source>
        <dbReference type="ARBA" id="ARBA00023284"/>
    </source>
</evidence>
<evidence type="ECO:0000256" key="7">
    <source>
        <dbReference type="PIRNR" id="PIRNR001488"/>
    </source>
</evidence>
<dbReference type="PANTHER" id="PTHR35891">
    <property type="entry name" value="THIOL:DISULFIDE INTERCHANGE PROTEIN DSBA"/>
    <property type="match status" value="1"/>
</dbReference>
<keyword evidence="5 7" id="KW-1015">Disulfide bond</keyword>
<dbReference type="InterPro" id="IPR013766">
    <property type="entry name" value="Thioredoxin_domain"/>
</dbReference>
<keyword evidence="3 8" id="KW-0732">Signal</keyword>
<name>A0ABX1TIZ0_9GAMM</name>
<dbReference type="PANTHER" id="PTHR35891:SF2">
    <property type="entry name" value="THIOL:DISULFIDE INTERCHANGE PROTEIN DSBA"/>
    <property type="match status" value="1"/>
</dbReference>
<keyword evidence="11" id="KW-1185">Reference proteome</keyword>
<comment type="subcellular location">
    <subcellularLocation>
        <location evidence="1 7">Periplasm</location>
    </subcellularLocation>
</comment>
<evidence type="ECO:0000256" key="4">
    <source>
        <dbReference type="ARBA" id="ARBA00022764"/>
    </source>
</evidence>
<protein>
    <recommendedName>
        <fullName evidence="7">Thiol:disulfide interchange protein</fullName>
    </recommendedName>
</protein>
<evidence type="ECO:0000256" key="2">
    <source>
        <dbReference type="ARBA" id="ARBA00005791"/>
    </source>
</evidence>
<dbReference type="RefSeq" id="WP_169248589.1">
    <property type="nucleotide sequence ID" value="NZ_SPMZ01000024.1"/>
</dbReference>
<feature type="chain" id="PRO_5047229768" description="Thiol:disulfide interchange protein" evidence="8">
    <location>
        <begin position="25"/>
        <end position="210"/>
    </location>
</feature>
<reference evidence="10 11" key="1">
    <citation type="submission" date="2019-03" db="EMBL/GenBank/DDBJ databases">
        <title>Metabolic reconstructions from genomes of highly enriched 'Candidatus Accumulibacter' and 'Candidatus Competibacter' bioreactor populations.</title>
        <authorList>
            <person name="Annavajhala M.K."/>
            <person name="Welles L."/>
            <person name="Abbas B."/>
            <person name="Sorokin D."/>
            <person name="Park H."/>
            <person name="Van Loosdrecht M."/>
            <person name="Chandran K."/>
        </authorList>
    </citation>
    <scope>NUCLEOTIDE SEQUENCE [LARGE SCALE GENOMIC DNA]</scope>
    <source>
        <strain evidence="10 11">SBR_G</strain>
    </source>
</reference>
<feature type="domain" description="Thioredoxin" evidence="9">
    <location>
        <begin position="19"/>
        <end position="158"/>
    </location>
</feature>
<dbReference type="InterPro" id="IPR050824">
    <property type="entry name" value="Thiol_disulfide_DsbA"/>
</dbReference>
<evidence type="ECO:0000256" key="3">
    <source>
        <dbReference type="ARBA" id="ARBA00022729"/>
    </source>
</evidence>
<evidence type="ECO:0000313" key="11">
    <source>
        <dbReference type="Proteomes" id="UP000760480"/>
    </source>
</evidence>
<comment type="caution">
    <text evidence="10">The sequence shown here is derived from an EMBL/GenBank/DDBJ whole genome shotgun (WGS) entry which is preliminary data.</text>
</comment>
<organism evidence="10 11">
    <name type="scientific">Candidatus Competibacter phosphatis</name>
    <dbReference type="NCBI Taxonomy" id="221280"/>
    <lineage>
        <taxon>Bacteria</taxon>
        <taxon>Pseudomonadati</taxon>
        <taxon>Pseudomonadota</taxon>
        <taxon>Gammaproteobacteria</taxon>
        <taxon>Candidatus Competibacteraceae</taxon>
        <taxon>Candidatus Competibacter</taxon>
    </lineage>
</organism>
<comment type="similarity">
    <text evidence="2">Belongs to the thioredoxin family. DsbA subfamily.</text>
</comment>
<dbReference type="InterPro" id="IPR017937">
    <property type="entry name" value="Thioredoxin_CS"/>
</dbReference>
<gene>
    <name evidence="10" type="ORF">E4P82_09070</name>
</gene>
<dbReference type="PIRSF" id="PIRSF001488">
    <property type="entry name" value="Tdi_protein"/>
    <property type="match status" value="1"/>
</dbReference>
<proteinExistence type="inferred from homology"/>
<feature type="signal peptide" evidence="8">
    <location>
        <begin position="1"/>
        <end position="24"/>
    </location>
</feature>
<dbReference type="InterPro" id="IPR001853">
    <property type="entry name" value="DSBA-like_thioredoxin_dom"/>
</dbReference>
<dbReference type="Proteomes" id="UP000760480">
    <property type="component" value="Unassembled WGS sequence"/>
</dbReference>
<dbReference type="SUPFAM" id="SSF52833">
    <property type="entry name" value="Thioredoxin-like"/>
    <property type="match status" value="1"/>
</dbReference>
<evidence type="ECO:0000259" key="9">
    <source>
        <dbReference type="PROSITE" id="PS51352"/>
    </source>
</evidence>
<dbReference type="PROSITE" id="PS00194">
    <property type="entry name" value="THIOREDOXIN_1"/>
    <property type="match status" value="1"/>
</dbReference>
<dbReference type="InterPro" id="IPR023205">
    <property type="entry name" value="DsbA/DsbL"/>
</dbReference>